<dbReference type="Proteomes" id="UP000656881">
    <property type="component" value="Unassembled WGS sequence"/>
</dbReference>
<dbReference type="Gene3D" id="3.10.180.10">
    <property type="entry name" value="2,3-Dihydroxybiphenyl 1,2-Dioxygenase, domain 1"/>
    <property type="match status" value="1"/>
</dbReference>
<dbReference type="PANTHER" id="PTHR36503">
    <property type="entry name" value="BLR2520 PROTEIN"/>
    <property type="match status" value="1"/>
</dbReference>
<evidence type="ECO:0000313" key="3">
    <source>
        <dbReference type="EMBL" id="GGO39378.1"/>
    </source>
</evidence>
<evidence type="ECO:0000313" key="4">
    <source>
        <dbReference type="Proteomes" id="UP000656881"/>
    </source>
</evidence>
<dbReference type="InterPro" id="IPR029068">
    <property type="entry name" value="Glyas_Bleomycin-R_OHBP_Dase"/>
</dbReference>
<dbReference type="Pfam" id="PF00903">
    <property type="entry name" value="Glyoxalase"/>
    <property type="match status" value="1"/>
</dbReference>
<dbReference type="InterPro" id="IPR004360">
    <property type="entry name" value="Glyas_Fos-R_dOase_dom"/>
</dbReference>
<proteinExistence type="predicted"/>
<keyword evidence="4" id="KW-1185">Reference proteome</keyword>
<protein>
    <submittedName>
        <fullName evidence="3">Glyoxalase</fullName>
    </submittedName>
</protein>
<feature type="domain" description="VOC" evidence="2">
    <location>
        <begin position="31"/>
        <end position="155"/>
    </location>
</feature>
<dbReference type="PANTHER" id="PTHR36503:SF3">
    <property type="entry name" value="BLR0126 PROTEIN"/>
    <property type="match status" value="1"/>
</dbReference>
<organism evidence="3 4">
    <name type="scientific">Streptomyces lasiicapitis</name>
    <dbReference type="NCBI Taxonomy" id="1923961"/>
    <lineage>
        <taxon>Bacteria</taxon>
        <taxon>Bacillati</taxon>
        <taxon>Actinomycetota</taxon>
        <taxon>Actinomycetes</taxon>
        <taxon>Kitasatosporales</taxon>
        <taxon>Streptomycetaceae</taxon>
        <taxon>Streptomyces</taxon>
    </lineage>
</organism>
<dbReference type="EMBL" id="BMNG01000003">
    <property type="protein sequence ID" value="GGO39378.1"/>
    <property type="molecule type" value="Genomic_DNA"/>
</dbReference>
<dbReference type="SUPFAM" id="SSF54593">
    <property type="entry name" value="Glyoxalase/Bleomycin resistance protein/Dihydroxybiphenyl dioxygenase"/>
    <property type="match status" value="1"/>
</dbReference>
<accession>A0ABQ2LLC1</accession>
<reference evidence="4" key="1">
    <citation type="journal article" date="2019" name="Int. J. Syst. Evol. Microbiol.">
        <title>The Global Catalogue of Microorganisms (GCM) 10K type strain sequencing project: providing services to taxonomists for standard genome sequencing and annotation.</title>
        <authorList>
            <consortium name="The Broad Institute Genomics Platform"/>
            <consortium name="The Broad Institute Genome Sequencing Center for Infectious Disease"/>
            <person name="Wu L."/>
            <person name="Ma J."/>
        </authorList>
    </citation>
    <scope>NUCLEOTIDE SEQUENCE [LARGE SCALE GENOMIC DNA]</scope>
    <source>
        <strain evidence="4">CGMCC 4.7349</strain>
    </source>
</reference>
<comment type="caution">
    <text evidence="3">The sequence shown here is derived from an EMBL/GenBank/DDBJ whole genome shotgun (WGS) entry which is preliminary data.</text>
</comment>
<name>A0ABQ2LLC1_9ACTN</name>
<dbReference type="InterPro" id="IPR037523">
    <property type="entry name" value="VOC_core"/>
</dbReference>
<evidence type="ECO:0000256" key="1">
    <source>
        <dbReference type="SAM" id="MobiDB-lite"/>
    </source>
</evidence>
<dbReference type="PROSITE" id="PS51819">
    <property type="entry name" value="VOC"/>
    <property type="match status" value="1"/>
</dbReference>
<feature type="region of interest" description="Disordered" evidence="1">
    <location>
        <begin position="1"/>
        <end position="27"/>
    </location>
</feature>
<sequence length="158" mass="16668">MPTLTGMNSNDTDITAKTGETTGSTPRVTPRLELVGIVTSDLTASLAFYRRLGLEFPAGAEDLPHVEAALPNGLRVAFDTEETVRSFAPDWRAVPGAGRIGLAFQCGTPAGVDAVYEELVAAGHPSELKPFDAEWGQRYAIVLDPDGNGAELFAPLPG</sequence>
<gene>
    <name evidence="3" type="ORF">GCM10012286_15870</name>
</gene>
<evidence type="ECO:0000259" key="2">
    <source>
        <dbReference type="PROSITE" id="PS51819"/>
    </source>
</evidence>